<feature type="region of interest" description="Disordered" evidence="1">
    <location>
        <begin position="91"/>
        <end position="114"/>
    </location>
</feature>
<dbReference type="GeneID" id="93651575"/>
<accession>A0A8H8DAW7</accession>
<name>A0A8H8DAW7_9ASCO</name>
<comment type="caution">
    <text evidence="3">The sequence shown here is derived from an EMBL/GenBank/DDBJ whole genome shotgun (WGS) entry which is preliminary data.</text>
</comment>
<protein>
    <recommendedName>
        <fullName evidence="2">Ribosome maturation protein SDO1/SBDS N-terminal domain-containing protein</fullName>
    </recommendedName>
</protein>
<gene>
    <name evidence="3" type="ORF">I9W82_002946</name>
</gene>
<evidence type="ECO:0000313" key="3">
    <source>
        <dbReference type="EMBL" id="KAG5419179.1"/>
    </source>
</evidence>
<evidence type="ECO:0000259" key="2">
    <source>
        <dbReference type="Pfam" id="PF01172"/>
    </source>
</evidence>
<dbReference type="EMBL" id="JAEOAQ010000003">
    <property type="protein sequence ID" value="KAG5419179.1"/>
    <property type="molecule type" value="Genomic_DNA"/>
</dbReference>
<sequence length="114" mass="12546">MTNQPHKLFYKGTDNDFVIFVDDFSLYEKLKKGDTTIPLIDIVSVFKVFINRQGGVDGILDEASKQDLTNNFKTSNVDEVIKIILEKGSDKHNADVDNGIASHNDSIGAGNTGN</sequence>
<dbReference type="RefSeq" id="XP_067548295.1">
    <property type="nucleotide sequence ID" value="XM_067691857.1"/>
</dbReference>
<dbReference type="InterPro" id="IPR019783">
    <property type="entry name" value="SDO1/SBDS_N"/>
</dbReference>
<dbReference type="OrthoDB" id="2567806at2759"/>
<dbReference type="Gene3D" id="3.30.1250.10">
    <property type="entry name" value="Ribosome maturation protein SBDS, N-terminal domain"/>
    <property type="match status" value="1"/>
</dbReference>
<dbReference type="Proteomes" id="UP000669133">
    <property type="component" value="Unassembled WGS sequence"/>
</dbReference>
<proteinExistence type="predicted"/>
<dbReference type="Pfam" id="PF01172">
    <property type="entry name" value="SBDS_N"/>
    <property type="match status" value="1"/>
</dbReference>
<organism evidence="3 4">
    <name type="scientific">Candida metapsilosis</name>
    <dbReference type="NCBI Taxonomy" id="273372"/>
    <lineage>
        <taxon>Eukaryota</taxon>
        <taxon>Fungi</taxon>
        <taxon>Dikarya</taxon>
        <taxon>Ascomycota</taxon>
        <taxon>Saccharomycotina</taxon>
        <taxon>Pichiomycetes</taxon>
        <taxon>Debaryomycetaceae</taxon>
        <taxon>Candida/Lodderomyces clade</taxon>
        <taxon>Candida</taxon>
    </lineage>
</organism>
<dbReference type="InterPro" id="IPR036786">
    <property type="entry name" value="Ribosome_mat_SBDS_N_sf"/>
</dbReference>
<evidence type="ECO:0000256" key="1">
    <source>
        <dbReference type="SAM" id="MobiDB-lite"/>
    </source>
</evidence>
<reference evidence="3 4" key="1">
    <citation type="submission" date="2020-12" db="EMBL/GenBank/DDBJ databases">
        <title>Effect of drift, selection, and recombination on the evolution of hybrid genomes in Candida yeast pathogens.</title>
        <authorList>
            <person name="Mixao V."/>
            <person name="Ksiezopolska E."/>
            <person name="Saus E."/>
            <person name="Boekhout T."/>
            <person name="Gacser A."/>
            <person name="Gabaldon T."/>
        </authorList>
    </citation>
    <scope>NUCLEOTIDE SEQUENCE [LARGE SCALE GENOMIC DNA]</scope>
    <source>
        <strain evidence="3 4">BP57</strain>
    </source>
</reference>
<keyword evidence="4" id="KW-1185">Reference proteome</keyword>
<feature type="domain" description="Ribosome maturation protein SDO1/SBDS N-terminal" evidence="2">
    <location>
        <begin position="6"/>
        <end position="94"/>
    </location>
</feature>
<evidence type="ECO:0000313" key="4">
    <source>
        <dbReference type="Proteomes" id="UP000669133"/>
    </source>
</evidence>
<dbReference type="AlphaFoldDB" id="A0A8H8DAW7"/>
<dbReference type="SUPFAM" id="SSF89895">
    <property type="entry name" value="FYSH domain"/>
    <property type="match status" value="1"/>
</dbReference>